<sequence>MSAIFFKYLLTHFRLKTWSLHNMNHIHEQCFVENPTNQSAYSDQSATPHLGYWNILAASVFWGTTGTAQAFAPAGAQPAVIGAIRMLIGGSALLLLALSLKAFQNAPPWPKKATFFAACGIACYQPCFFAGVAKTGVAIGTLVTMGSSPVFAGLLGWLILGERPGVRWGIATLFAVLGCGLFIAAGGGTVRLDPLGILAALGAGGGYAIYSVCGKETLSHRSAVAGTAVICGSAALLLLPVLLWGDLHWLAQPRGMFVALHLGLIATAMPYLLFARGLLTTPVATAVTLTLAEPLAAGTLGVLVLRERFTPATLAGTICILSGLLILFVKKRDKKERVRHV</sequence>
<keyword evidence="5 6" id="KW-0472">Membrane</keyword>
<dbReference type="Pfam" id="PF00892">
    <property type="entry name" value="EamA"/>
    <property type="match status" value="2"/>
</dbReference>
<comment type="similarity">
    <text evidence="2">Belongs to the EamA transporter family.</text>
</comment>
<evidence type="ECO:0000256" key="3">
    <source>
        <dbReference type="ARBA" id="ARBA00022692"/>
    </source>
</evidence>
<protein>
    <recommendedName>
        <fullName evidence="7">EamA domain-containing protein</fullName>
    </recommendedName>
</protein>
<keyword evidence="9" id="KW-1185">Reference proteome</keyword>
<feature type="transmembrane region" description="Helical" evidence="6">
    <location>
        <begin position="83"/>
        <end position="103"/>
    </location>
</feature>
<proteinExistence type="inferred from homology"/>
<evidence type="ECO:0000256" key="1">
    <source>
        <dbReference type="ARBA" id="ARBA00004141"/>
    </source>
</evidence>
<reference evidence="8" key="1">
    <citation type="journal article" date="2015" name="PeerJ">
        <title>First genomic representation of candidate bacterial phylum KSB3 points to enhanced environmental sensing as a trigger of wastewater bulking.</title>
        <authorList>
            <person name="Sekiguchi Y."/>
            <person name="Ohashi A."/>
            <person name="Parks D.H."/>
            <person name="Yamauchi T."/>
            <person name="Tyson G.W."/>
            <person name="Hugenholtz P."/>
        </authorList>
    </citation>
    <scope>NUCLEOTIDE SEQUENCE [LARGE SCALE GENOMIC DNA]</scope>
</reference>
<evidence type="ECO:0000256" key="5">
    <source>
        <dbReference type="ARBA" id="ARBA00023136"/>
    </source>
</evidence>
<dbReference type="Proteomes" id="UP000030700">
    <property type="component" value="Unassembled WGS sequence"/>
</dbReference>
<dbReference type="STRING" id="1499966.U14_04875"/>
<name>A0A0S6W5B7_9BACT</name>
<feature type="transmembrane region" description="Helical" evidence="6">
    <location>
        <begin position="194"/>
        <end position="212"/>
    </location>
</feature>
<dbReference type="GO" id="GO:0016020">
    <property type="term" value="C:membrane"/>
    <property type="evidence" value="ECO:0007669"/>
    <property type="project" value="UniProtKB-SubCell"/>
</dbReference>
<dbReference type="HOGENOM" id="CLU_033863_9_2_0"/>
<feature type="transmembrane region" description="Helical" evidence="6">
    <location>
        <begin position="50"/>
        <end position="71"/>
    </location>
</feature>
<feature type="transmembrane region" description="Helical" evidence="6">
    <location>
        <begin position="286"/>
        <end position="305"/>
    </location>
</feature>
<feature type="transmembrane region" description="Helical" evidence="6">
    <location>
        <begin position="168"/>
        <end position="188"/>
    </location>
</feature>
<keyword evidence="3 6" id="KW-0812">Transmembrane</keyword>
<keyword evidence="4 6" id="KW-1133">Transmembrane helix</keyword>
<dbReference type="EMBL" id="DF820459">
    <property type="protein sequence ID" value="GAK53609.1"/>
    <property type="molecule type" value="Genomic_DNA"/>
</dbReference>
<feature type="transmembrane region" description="Helical" evidence="6">
    <location>
        <begin position="256"/>
        <end position="274"/>
    </location>
</feature>
<dbReference type="SUPFAM" id="SSF103481">
    <property type="entry name" value="Multidrug resistance efflux transporter EmrE"/>
    <property type="match status" value="2"/>
</dbReference>
<dbReference type="PANTHER" id="PTHR32322:SF2">
    <property type="entry name" value="EAMA DOMAIN-CONTAINING PROTEIN"/>
    <property type="match status" value="1"/>
</dbReference>
<dbReference type="InterPro" id="IPR050638">
    <property type="entry name" value="AA-Vitamin_Transporters"/>
</dbReference>
<dbReference type="AlphaFoldDB" id="A0A0S6W5B7"/>
<feature type="transmembrane region" description="Helical" evidence="6">
    <location>
        <begin position="115"/>
        <end position="133"/>
    </location>
</feature>
<feature type="transmembrane region" description="Helical" evidence="6">
    <location>
        <begin position="311"/>
        <end position="329"/>
    </location>
</feature>
<dbReference type="PANTHER" id="PTHR32322">
    <property type="entry name" value="INNER MEMBRANE TRANSPORTER"/>
    <property type="match status" value="1"/>
</dbReference>
<feature type="domain" description="EamA" evidence="7">
    <location>
        <begin position="195"/>
        <end position="328"/>
    </location>
</feature>
<organism evidence="8">
    <name type="scientific">Candidatus Moduliflexus flocculans</name>
    <dbReference type="NCBI Taxonomy" id="1499966"/>
    <lineage>
        <taxon>Bacteria</taxon>
        <taxon>Candidatus Moduliflexota</taxon>
        <taxon>Candidatus Moduliflexia</taxon>
        <taxon>Candidatus Moduliflexales</taxon>
        <taxon>Candidatus Moduliflexaceae</taxon>
    </lineage>
</organism>
<evidence type="ECO:0000256" key="2">
    <source>
        <dbReference type="ARBA" id="ARBA00007362"/>
    </source>
</evidence>
<feature type="transmembrane region" description="Helical" evidence="6">
    <location>
        <begin position="139"/>
        <end position="161"/>
    </location>
</feature>
<feature type="transmembrane region" description="Helical" evidence="6">
    <location>
        <begin position="224"/>
        <end position="244"/>
    </location>
</feature>
<dbReference type="InterPro" id="IPR037185">
    <property type="entry name" value="EmrE-like"/>
</dbReference>
<evidence type="ECO:0000256" key="6">
    <source>
        <dbReference type="SAM" id="Phobius"/>
    </source>
</evidence>
<evidence type="ECO:0000313" key="9">
    <source>
        <dbReference type="Proteomes" id="UP000030700"/>
    </source>
</evidence>
<evidence type="ECO:0000313" key="8">
    <source>
        <dbReference type="EMBL" id="GAK53609.1"/>
    </source>
</evidence>
<comment type="subcellular location">
    <subcellularLocation>
        <location evidence="1">Membrane</location>
        <topology evidence="1">Multi-pass membrane protein</topology>
    </subcellularLocation>
</comment>
<evidence type="ECO:0000259" key="7">
    <source>
        <dbReference type="Pfam" id="PF00892"/>
    </source>
</evidence>
<accession>A0A0S6W5B7</accession>
<feature type="domain" description="EamA" evidence="7">
    <location>
        <begin position="50"/>
        <end position="182"/>
    </location>
</feature>
<evidence type="ECO:0000256" key="4">
    <source>
        <dbReference type="ARBA" id="ARBA00022989"/>
    </source>
</evidence>
<dbReference type="InterPro" id="IPR000620">
    <property type="entry name" value="EamA_dom"/>
</dbReference>
<gene>
    <name evidence="8" type="ORF">U14_04875</name>
</gene>